<feature type="non-terminal residue" evidence="1">
    <location>
        <position position="88"/>
    </location>
</feature>
<reference evidence="1" key="1">
    <citation type="submission" date="2021-02" db="EMBL/GenBank/DDBJ databases">
        <authorList>
            <person name="Nowell W R."/>
        </authorList>
    </citation>
    <scope>NUCLEOTIDE SEQUENCE</scope>
</reference>
<proteinExistence type="predicted"/>
<sequence>MMFDEKKQKTARTLSKRATSFLWYQMFIDVLKKLPQMDQAKIDMLKTCEDYYCFNKQQLSKIEQFRTSYTINEVIRWFTLDSFVYRLL</sequence>
<evidence type="ECO:0000313" key="1">
    <source>
        <dbReference type="EMBL" id="CAF4252754.1"/>
    </source>
</evidence>
<gene>
    <name evidence="1" type="ORF">GIL414_LOCUS23771</name>
</gene>
<dbReference type="EMBL" id="CAJOBJ010027440">
    <property type="protein sequence ID" value="CAF4252754.1"/>
    <property type="molecule type" value="Genomic_DNA"/>
</dbReference>
<dbReference type="Proteomes" id="UP000681720">
    <property type="component" value="Unassembled WGS sequence"/>
</dbReference>
<evidence type="ECO:0000313" key="2">
    <source>
        <dbReference type="Proteomes" id="UP000681720"/>
    </source>
</evidence>
<comment type="caution">
    <text evidence="1">The sequence shown here is derived from an EMBL/GenBank/DDBJ whole genome shotgun (WGS) entry which is preliminary data.</text>
</comment>
<protein>
    <submittedName>
        <fullName evidence="1">Uncharacterized protein</fullName>
    </submittedName>
</protein>
<accession>A0A8S2SVH6</accession>
<name>A0A8S2SVH6_9BILA</name>
<dbReference type="AlphaFoldDB" id="A0A8S2SVH6"/>
<organism evidence="1 2">
    <name type="scientific">Rotaria magnacalcarata</name>
    <dbReference type="NCBI Taxonomy" id="392030"/>
    <lineage>
        <taxon>Eukaryota</taxon>
        <taxon>Metazoa</taxon>
        <taxon>Spiralia</taxon>
        <taxon>Gnathifera</taxon>
        <taxon>Rotifera</taxon>
        <taxon>Eurotatoria</taxon>
        <taxon>Bdelloidea</taxon>
        <taxon>Philodinida</taxon>
        <taxon>Philodinidae</taxon>
        <taxon>Rotaria</taxon>
    </lineage>
</organism>